<dbReference type="GO" id="GO:0005524">
    <property type="term" value="F:ATP binding"/>
    <property type="evidence" value="ECO:0007669"/>
    <property type="project" value="UniProtKB-UniRule"/>
</dbReference>
<dbReference type="CDD" id="cd00464">
    <property type="entry name" value="SK"/>
    <property type="match status" value="1"/>
</dbReference>
<feature type="binding site" evidence="7">
    <location>
        <begin position="25"/>
        <end position="30"/>
    </location>
    <ligand>
        <name>ATP</name>
        <dbReference type="ChEBI" id="CHEBI:30616"/>
    </ligand>
</feature>
<comment type="caution">
    <text evidence="7">Lacks conserved residue(s) required for the propagation of feature annotation.</text>
</comment>
<evidence type="ECO:0000256" key="6">
    <source>
        <dbReference type="ARBA" id="ARBA00023141"/>
    </source>
</evidence>
<dbReference type="STRING" id="498761.HM1_0247"/>
<keyword evidence="4 7" id="KW-0418">Kinase</keyword>
<keyword evidence="5 7" id="KW-0067">ATP-binding</keyword>
<dbReference type="KEGG" id="hmo:HM1_0247"/>
<dbReference type="NCBIfam" id="NF010553">
    <property type="entry name" value="PRK13947.1"/>
    <property type="match status" value="1"/>
</dbReference>
<dbReference type="GO" id="GO:0005829">
    <property type="term" value="C:cytosol"/>
    <property type="evidence" value="ECO:0007669"/>
    <property type="project" value="TreeGrafter"/>
</dbReference>
<dbReference type="InterPro" id="IPR031322">
    <property type="entry name" value="Shikimate/glucono_kinase"/>
</dbReference>
<comment type="subcellular location">
    <subcellularLocation>
        <location evidence="7">Cytoplasm</location>
    </subcellularLocation>
</comment>
<dbReference type="EMBL" id="CP000930">
    <property type="protein sequence ID" value="ABZ82866.1"/>
    <property type="molecule type" value="Genomic_DNA"/>
</dbReference>
<comment type="similarity">
    <text evidence="7">Belongs to the shikimate kinase family.</text>
</comment>
<evidence type="ECO:0000256" key="3">
    <source>
        <dbReference type="ARBA" id="ARBA00022741"/>
    </source>
</evidence>
<dbReference type="RefSeq" id="WP_012281686.1">
    <property type="nucleotide sequence ID" value="NC_010337.2"/>
</dbReference>
<feature type="binding site" evidence="7">
    <location>
        <position position="93"/>
    </location>
    <ligand>
        <name>substrate</name>
    </ligand>
</feature>
<dbReference type="GO" id="GO:0000287">
    <property type="term" value="F:magnesium ion binding"/>
    <property type="evidence" value="ECO:0007669"/>
    <property type="project" value="UniProtKB-UniRule"/>
</dbReference>
<dbReference type="InterPro" id="IPR000623">
    <property type="entry name" value="Shikimate_kinase/TSH1"/>
</dbReference>
<keyword evidence="1 7" id="KW-0028">Amino-acid biosynthesis</keyword>
<proteinExistence type="inferred from homology"/>
<organism evidence="8 9">
    <name type="scientific">Heliobacterium modesticaldum (strain ATCC 51547 / Ice1)</name>
    <dbReference type="NCBI Taxonomy" id="498761"/>
    <lineage>
        <taxon>Bacteria</taxon>
        <taxon>Bacillati</taxon>
        <taxon>Bacillota</taxon>
        <taxon>Clostridia</taxon>
        <taxon>Eubacteriales</taxon>
        <taxon>Heliobacteriaceae</taxon>
        <taxon>Heliomicrobium</taxon>
    </lineage>
</organism>
<protein>
    <recommendedName>
        <fullName evidence="7">Shikimate kinase</fullName>
        <shortName evidence="7">SK</shortName>
        <ecNumber evidence="7">2.7.1.71</ecNumber>
    </recommendedName>
</protein>
<keyword evidence="2 7" id="KW-0808">Transferase</keyword>
<dbReference type="PANTHER" id="PTHR21087:SF16">
    <property type="entry name" value="SHIKIMATE KINASE 1, CHLOROPLASTIC"/>
    <property type="match status" value="1"/>
</dbReference>
<comment type="catalytic activity">
    <reaction evidence="7">
        <text>shikimate + ATP = 3-phosphoshikimate + ADP + H(+)</text>
        <dbReference type="Rhea" id="RHEA:13121"/>
        <dbReference type="ChEBI" id="CHEBI:15378"/>
        <dbReference type="ChEBI" id="CHEBI:30616"/>
        <dbReference type="ChEBI" id="CHEBI:36208"/>
        <dbReference type="ChEBI" id="CHEBI:145989"/>
        <dbReference type="ChEBI" id="CHEBI:456216"/>
        <dbReference type="EC" id="2.7.1.71"/>
    </reaction>
</comment>
<dbReference type="GO" id="GO:0004765">
    <property type="term" value="F:shikimate kinase activity"/>
    <property type="evidence" value="ECO:0007669"/>
    <property type="project" value="UniProtKB-UniRule"/>
</dbReference>
<dbReference type="Proteomes" id="UP000008550">
    <property type="component" value="Chromosome"/>
</dbReference>
<evidence type="ECO:0000256" key="4">
    <source>
        <dbReference type="ARBA" id="ARBA00022777"/>
    </source>
</evidence>
<keyword evidence="3 7" id="KW-0547">Nucleotide-binding</keyword>
<comment type="pathway">
    <text evidence="7">Metabolic intermediate biosynthesis; chorismate biosynthesis; chorismate from D-erythrose 4-phosphate and phosphoenolpyruvate: step 5/7.</text>
</comment>
<reference evidence="8 9" key="1">
    <citation type="journal article" date="2008" name="J. Bacteriol.">
        <title>The genome of Heliobacterium modesticaldum, a phototrophic representative of the Firmicutes containing the simplest photosynthetic apparatus.</title>
        <authorList>
            <person name="Sattley W.M."/>
            <person name="Madigan M.T."/>
            <person name="Swingley W.D."/>
            <person name="Cheung P.C."/>
            <person name="Clocksin K.M."/>
            <person name="Conrad A.L."/>
            <person name="Dejesa L.C."/>
            <person name="Honchak B.M."/>
            <person name="Jung D.O."/>
            <person name="Karbach L.E."/>
            <person name="Kurdoglu A."/>
            <person name="Lahiri S."/>
            <person name="Mastrian S.D."/>
            <person name="Page L.E."/>
            <person name="Taylor H.L."/>
            <person name="Wang Z.T."/>
            <person name="Raymond J."/>
            <person name="Chen M."/>
            <person name="Blankenship R.E."/>
            <person name="Touchman J.W."/>
        </authorList>
    </citation>
    <scope>NUCLEOTIDE SEQUENCE [LARGE SCALE GENOMIC DNA]</scope>
    <source>
        <strain evidence="9">ATCC 51547 / Ice1</strain>
    </source>
</reference>
<dbReference type="InterPro" id="IPR027417">
    <property type="entry name" value="P-loop_NTPase"/>
</dbReference>
<dbReference type="SUPFAM" id="SSF52540">
    <property type="entry name" value="P-loop containing nucleoside triphosphate hydrolases"/>
    <property type="match status" value="1"/>
</dbReference>
<dbReference type="GO" id="GO:0009073">
    <property type="term" value="P:aromatic amino acid family biosynthetic process"/>
    <property type="evidence" value="ECO:0007669"/>
    <property type="project" value="UniProtKB-KW"/>
</dbReference>
<accession>B0TEE7</accession>
<feature type="binding site" evidence="7">
    <location>
        <position position="47"/>
    </location>
    <ligand>
        <name>substrate</name>
    </ligand>
</feature>
<evidence type="ECO:0000313" key="8">
    <source>
        <dbReference type="EMBL" id="ABZ82866.1"/>
    </source>
</evidence>
<evidence type="ECO:0000313" key="9">
    <source>
        <dbReference type="Proteomes" id="UP000008550"/>
    </source>
</evidence>
<dbReference type="GO" id="GO:0008652">
    <property type="term" value="P:amino acid biosynthetic process"/>
    <property type="evidence" value="ECO:0007669"/>
    <property type="project" value="UniProtKB-KW"/>
</dbReference>
<dbReference type="HAMAP" id="MF_00109">
    <property type="entry name" value="Shikimate_kinase"/>
    <property type="match status" value="1"/>
</dbReference>
<dbReference type="Gene3D" id="3.40.50.300">
    <property type="entry name" value="P-loop containing nucleotide triphosphate hydrolases"/>
    <property type="match status" value="1"/>
</dbReference>
<feature type="binding site" evidence="7">
    <location>
        <position position="131"/>
    </location>
    <ligand>
        <name>ATP</name>
        <dbReference type="ChEBI" id="CHEBI:30616"/>
    </ligand>
</feature>
<dbReference type="EC" id="2.7.1.71" evidence="7"/>
<dbReference type="HOGENOM" id="CLU_057607_4_0_9"/>
<comment type="cofactor">
    <cofactor evidence="7">
        <name>Mg(2+)</name>
        <dbReference type="ChEBI" id="CHEBI:18420"/>
    </cofactor>
    <text evidence="7">Binds 1 Mg(2+) ion per subunit.</text>
</comment>
<gene>
    <name evidence="7 8" type="primary">aroK</name>
    <name evidence="8" type="ORF">HM1_0247</name>
</gene>
<evidence type="ECO:0000256" key="2">
    <source>
        <dbReference type="ARBA" id="ARBA00022679"/>
    </source>
</evidence>
<evidence type="ECO:0000256" key="1">
    <source>
        <dbReference type="ARBA" id="ARBA00022605"/>
    </source>
</evidence>
<keyword evidence="6 7" id="KW-0057">Aromatic amino acid biosynthesis</keyword>
<dbReference type="eggNOG" id="COG0703">
    <property type="taxonomic scope" value="Bacteria"/>
</dbReference>
<dbReference type="OrthoDB" id="9800332at2"/>
<dbReference type="AlphaFoldDB" id="B0TEE7"/>
<evidence type="ECO:0000256" key="7">
    <source>
        <dbReference type="HAMAP-Rule" id="MF_00109"/>
    </source>
</evidence>
<sequence>MDQHQSGKEESCSHKKNVVLIGFMGTGKSTVGRRLAARLGCPFVDTDGEVEKVTGMTIAQIFDRYGEARFRSEERQMARKVAALEGVVVATGGGIVLNPENVAALRSSGVLIGLEATAEVIWSRVTRRNHRPLLQKDSSVDHLREMMAKRRPYYACADMTVDTSSLSVNEIVEVILTYLRGCSEERQDSRAAGDLGGEAR</sequence>
<dbReference type="GO" id="GO:0009423">
    <property type="term" value="P:chorismate biosynthetic process"/>
    <property type="evidence" value="ECO:0007669"/>
    <property type="project" value="UniProtKB-UniRule"/>
</dbReference>
<evidence type="ECO:0000256" key="5">
    <source>
        <dbReference type="ARBA" id="ARBA00022840"/>
    </source>
</evidence>
<feature type="binding site" evidence="7">
    <location>
        <position position="29"/>
    </location>
    <ligand>
        <name>Mg(2+)</name>
        <dbReference type="ChEBI" id="CHEBI:18420"/>
    </ligand>
</feature>
<dbReference type="PANTHER" id="PTHR21087">
    <property type="entry name" value="SHIKIMATE KINASE"/>
    <property type="match status" value="1"/>
</dbReference>
<dbReference type="UniPathway" id="UPA00053">
    <property type="reaction ID" value="UER00088"/>
</dbReference>
<keyword evidence="9" id="KW-1185">Reference proteome</keyword>
<keyword evidence="7" id="KW-0963">Cytoplasm</keyword>
<keyword evidence="7" id="KW-0460">Magnesium</keyword>
<comment type="subunit">
    <text evidence="7">Monomer.</text>
</comment>
<comment type="function">
    <text evidence="7">Catalyzes the specific phosphorylation of the 3-hydroxyl group of shikimic acid using ATP as a cosubstrate.</text>
</comment>
<dbReference type="PRINTS" id="PR01100">
    <property type="entry name" value="SHIKIMTKNASE"/>
</dbReference>
<feature type="binding site" evidence="7">
    <location>
        <position position="71"/>
    </location>
    <ligand>
        <name>substrate</name>
    </ligand>
</feature>
<dbReference type="Pfam" id="PF01202">
    <property type="entry name" value="SKI"/>
    <property type="match status" value="1"/>
</dbReference>
<dbReference type="NCBIfam" id="NF010552">
    <property type="entry name" value="PRK13946.1"/>
    <property type="match status" value="1"/>
</dbReference>
<name>B0TEE7_HELMI</name>
<feature type="binding site" evidence="7">
    <location>
        <position position="150"/>
    </location>
    <ligand>
        <name>substrate</name>
    </ligand>
</feature>
<keyword evidence="7" id="KW-0479">Metal-binding</keyword>